<name>A0AAV1KSR2_9NEOP</name>
<sequence length="193" mass="22233">MFQQDSAPAHRARSTQNWLTARGIDFIGREDWPSSSPDLNPLDYKYGKIWRFENNEADITLHCDILIKGKYKANGQILIVSLNGDGDAKLKITDVLLKAKLKFADKVRDGVTHYDVKHYKVSYMIRDKVHFDLTNLFKGNPEISQTVLTFLNENWKEVVNEFGGPIVDFVINLAFKNVQQFFKKIPKDELIDV</sequence>
<evidence type="ECO:0000313" key="2">
    <source>
        <dbReference type="Proteomes" id="UP001314205"/>
    </source>
</evidence>
<keyword evidence="2" id="KW-1185">Reference proteome</keyword>
<reference evidence="1 2" key="1">
    <citation type="submission" date="2023-11" db="EMBL/GenBank/DDBJ databases">
        <authorList>
            <person name="Hedman E."/>
            <person name="Englund M."/>
            <person name="Stromberg M."/>
            <person name="Nyberg Akerstrom W."/>
            <person name="Nylinder S."/>
            <person name="Jareborg N."/>
            <person name="Kallberg Y."/>
            <person name="Kronander E."/>
        </authorList>
    </citation>
    <scope>NUCLEOTIDE SEQUENCE [LARGE SCALE GENOMIC DNA]</scope>
</reference>
<dbReference type="GO" id="GO:0005615">
    <property type="term" value="C:extracellular space"/>
    <property type="evidence" value="ECO:0007669"/>
    <property type="project" value="TreeGrafter"/>
</dbReference>
<dbReference type="EMBL" id="CAVLGL010000079">
    <property type="protein sequence ID" value="CAK1585304.1"/>
    <property type="molecule type" value="Genomic_DNA"/>
</dbReference>
<dbReference type="AlphaFoldDB" id="A0AAV1KSR2"/>
<evidence type="ECO:0000313" key="1">
    <source>
        <dbReference type="EMBL" id="CAK1585304.1"/>
    </source>
</evidence>
<dbReference type="PANTHER" id="PTHR11008">
    <property type="entry name" value="PROTEIN TAKEOUT-LIKE PROTEIN"/>
    <property type="match status" value="1"/>
</dbReference>
<protein>
    <recommendedName>
        <fullName evidence="3">Protein takeout</fullName>
    </recommendedName>
</protein>
<dbReference type="Proteomes" id="UP001314205">
    <property type="component" value="Unassembled WGS sequence"/>
</dbReference>
<accession>A0AAV1KSR2</accession>
<dbReference type="Gene3D" id="3.15.10.30">
    <property type="entry name" value="Haemolymph juvenile hormone binding protein"/>
    <property type="match status" value="1"/>
</dbReference>
<comment type="caution">
    <text evidence="1">The sequence shown here is derived from an EMBL/GenBank/DDBJ whole genome shotgun (WGS) entry which is preliminary data.</text>
</comment>
<dbReference type="SMART" id="SM00700">
    <property type="entry name" value="JHBP"/>
    <property type="match status" value="1"/>
</dbReference>
<dbReference type="Pfam" id="PF06585">
    <property type="entry name" value="JHBP"/>
    <property type="match status" value="1"/>
</dbReference>
<dbReference type="InterPro" id="IPR038606">
    <property type="entry name" value="To_sf"/>
</dbReference>
<gene>
    <name evidence="1" type="ORF">PARMNEM_LOCUS6408</name>
</gene>
<dbReference type="InterPro" id="IPR010562">
    <property type="entry name" value="Haemolymph_juvenile_hormone-bd"/>
</dbReference>
<proteinExistence type="predicted"/>
<organism evidence="1 2">
    <name type="scientific">Parnassius mnemosyne</name>
    <name type="common">clouded apollo</name>
    <dbReference type="NCBI Taxonomy" id="213953"/>
    <lineage>
        <taxon>Eukaryota</taxon>
        <taxon>Metazoa</taxon>
        <taxon>Ecdysozoa</taxon>
        <taxon>Arthropoda</taxon>
        <taxon>Hexapoda</taxon>
        <taxon>Insecta</taxon>
        <taxon>Pterygota</taxon>
        <taxon>Neoptera</taxon>
        <taxon>Endopterygota</taxon>
        <taxon>Lepidoptera</taxon>
        <taxon>Glossata</taxon>
        <taxon>Ditrysia</taxon>
        <taxon>Papilionoidea</taxon>
        <taxon>Papilionidae</taxon>
        <taxon>Parnassiinae</taxon>
        <taxon>Parnassini</taxon>
        <taxon>Parnassius</taxon>
        <taxon>Driopa</taxon>
    </lineage>
</organism>
<evidence type="ECO:0008006" key="3">
    <source>
        <dbReference type="Google" id="ProtNLM"/>
    </source>
</evidence>
<dbReference type="PANTHER" id="PTHR11008:SF32">
    <property type="entry name" value="CIRCADIAN CLOCK-CONTROLLED PROTEIN DAYWAKE-RELATED"/>
    <property type="match status" value="1"/>
</dbReference>